<dbReference type="Proteomes" id="UP000262103">
    <property type="component" value="Segment"/>
</dbReference>
<protein>
    <submittedName>
        <fullName evidence="1">Uncharacterized protein</fullName>
    </submittedName>
</protein>
<dbReference type="GeneID" id="40236449"/>
<sequence length="65" mass="7097">MINCFPLGRGDAAVLVSGSNTANVSVRAEHGSHVLVQLESDPDDRRLVARSNLKPRNAPNIRFTR</sequence>
<evidence type="ECO:0000313" key="2">
    <source>
        <dbReference type="Proteomes" id="UP000262103"/>
    </source>
</evidence>
<reference evidence="1 2" key="1">
    <citation type="journal article" date="2018" name="ISME J.">
        <title>Characterization of ecologically diverse viruses infecting co-occurring strains of cosmopolitan hyperhalophilic Bacteroidetes.</title>
        <authorList>
            <person name="Villamor J."/>
            <person name="Ramos-Barbero M.D."/>
            <person name="Gonzalez-Torres P."/>
            <person name="Gabaldon T."/>
            <person name="Rossello-Mora R."/>
            <person name="Meseguer I."/>
            <person name="Martinez-Garcia M."/>
            <person name="Santos F."/>
            <person name="Anton J."/>
        </authorList>
    </citation>
    <scope>NUCLEOTIDE SEQUENCE [LARGE SCALE GENOMIC DNA]</scope>
    <source>
        <strain evidence="1">SRUTV-1</strain>
    </source>
</reference>
<proteinExistence type="predicted"/>
<name>A0A2D3FAL6_9CAUD</name>
<dbReference type="KEGG" id="vg:40236449"/>
<evidence type="ECO:0000313" key="1">
    <source>
        <dbReference type="EMBL" id="ATU47057.1"/>
    </source>
</evidence>
<accession>A0A2D3FAL6</accession>
<dbReference type="EMBL" id="MF629150">
    <property type="protein sequence ID" value="ATU47057.1"/>
    <property type="molecule type" value="Genomic_DNA"/>
</dbReference>
<keyword evidence="2" id="KW-1185">Reference proteome</keyword>
<organism evidence="1 2">
    <name type="scientific">Salinibacter phage SRUTV-1</name>
    <dbReference type="NCBI Taxonomy" id="2684227"/>
    <lineage>
        <taxon>Viruses</taxon>
        <taxon>Duplodnaviria</taxon>
        <taxon>Heunggongvirae</taxon>
        <taxon>Uroviricota</taxon>
        <taxon>Caudoviricetes</taxon>
        <taxon>Kairosalinivirus</taxon>
        <taxon>Kairosalinivirus SRUTV1</taxon>
    </lineage>
</organism>
<dbReference type="RefSeq" id="YP_009639651.1">
    <property type="nucleotide sequence ID" value="NC_042353.1"/>
</dbReference>